<name>A0A6G1KYM3_9PEZI</name>
<sequence>MVILVHPQSRYLISAGPAQLLSLQTTAERAKAIAPLLLKAFLEDGMNPMTGQREQPASWSAEDPELAAALEQKLRDSGVEEQLCSIGVCSTQDKAIL</sequence>
<proteinExistence type="predicted"/>
<evidence type="ECO:0000313" key="2">
    <source>
        <dbReference type="Proteomes" id="UP000799436"/>
    </source>
</evidence>
<dbReference type="OrthoDB" id="432970at2759"/>
<dbReference type="Proteomes" id="UP000799436">
    <property type="component" value="Unassembled WGS sequence"/>
</dbReference>
<evidence type="ECO:0000313" key="1">
    <source>
        <dbReference type="EMBL" id="KAF2765751.1"/>
    </source>
</evidence>
<organism evidence="1 2">
    <name type="scientific">Teratosphaeria nubilosa</name>
    <dbReference type="NCBI Taxonomy" id="161662"/>
    <lineage>
        <taxon>Eukaryota</taxon>
        <taxon>Fungi</taxon>
        <taxon>Dikarya</taxon>
        <taxon>Ascomycota</taxon>
        <taxon>Pezizomycotina</taxon>
        <taxon>Dothideomycetes</taxon>
        <taxon>Dothideomycetidae</taxon>
        <taxon>Mycosphaerellales</taxon>
        <taxon>Teratosphaeriaceae</taxon>
        <taxon>Teratosphaeria</taxon>
    </lineage>
</organism>
<gene>
    <name evidence="1" type="ORF">EJ03DRAFT_279378</name>
</gene>
<accession>A0A6G1KYM3</accession>
<dbReference type="AlphaFoldDB" id="A0A6G1KYM3"/>
<protein>
    <submittedName>
        <fullName evidence="1">Uncharacterized protein</fullName>
    </submittedName>
</protein>
<keyword evidence="2" id="KW-1185">Reference proteome</keyword>
<feature type="non-terminal residue" evidence="1">
    <location>
        <position position="97"/>
    </location>
</feature>
<reference evidence="1" key="1">
    <citation type="journal article" date="2020" name="Stud. Mycol.">
        <title>101 Dothideomycetes genomes: a test case for predicting lifestyles and emergence of pathogens.</title>
        <authorList>
            <person name="Haridas S."/>
            <person name="Albert R."/>
            <person name="Binder M."/>
            <person name="Bloem J."/>
            <person name="Labutti K."/>
            <person name="Salamov A."/>
            <person name="Andreopoulos B."/>
            <person name="Baker S."/>
            <person name="Barry K."/>
            <person name="Bills G."/>
            <person name="Bluhm B."/>
            <person name="Cannon C."/>
            <person name="Castanera R."/>
            <person name="Culley D."/>
            <person name="Daum C."/>
            <person name="Ezra D."/>
            <person name="Gonzalez J."/>
            <person name="Henrissat B."/>
            <person name="Kuo A."/>
            <person name="Liang C."/>
            <person name="Lipzen A."/>
            <person name="Lutzoni F."/>
            <person name="Magnuson J."/>
            <person name="Mondo S."/>
            <person name="Nolan M."/>
            <person name="Ohm R."/>
            <person name="Pangilinan J."/>
            <person name="Park H.-J."/>
            <person name="Ramirez L."/>
            <person name="Alfaro M."/>
            <person name="Sun H."/>
            <person name="Tritt A."/>
            <person name="Yoshinaga Y."/>
            <person name="Zwiers L.-H."/>
            <person name="Turgeon B."/>
            <person name="Goodwin S."/>
            <person name="Spatafora J."/>
            <person name="Crous P."/>
            <person name="Grigoriev I."/>
        </authorList>
    </citation>
    <scope>NUCLEOTIDE SEQUENCE</scope>
    <source>
        <strain evidence="1">CBS 116005</strain>
    </source>
</reference>
<dbReference type="EMBL" id="ML995884">
    <property type="protein sequence ID" value="KAF2765751.1"/>
    <property type="molecule type" value="Genomic_DNA"/>
</dbReference>